<organism evidence="3 4">
    <name type="scientific">Ceratobasidium theobromae</name>
    <dbReference type="NCBI Taxonomy" id="1582974"/>
    <lineage>
        <taxon>Eukaryota</taxon>
        <taxon>Fungi</taxon>
        <taxon>Dikarya</taxon>
        <taxon>Basidiomycota</taxon>
        <taxon>Agaricomycotina</taxon>
        <taxon>Agaricomycetes</taxon>
        <taxon>Cantharellales</taxon>
        <taxon>Ceratobasidiaceae</taxon>
        <taxon>Ceratobasidium</taxon>
    </lineage>
</organism>
<protein>
    <submittedName>
        <fullName evidence="3">Membrane permease</fullName>
    </submittedName>
</protein>
<evidence type="ECO:0000256" key="1">
    <source>
        <dbReference type="SAM" id="MobiDB-lite"/>
    </source>
</evidence>
<feature type="compositionally biased region" description="Basic and acidic residues" evidence="1">
    <location>
        <begin position="438"/>
        <end position="453"/>
    </location>
</feature>
<evidence type="ECO:0000256" key="2">
    <source>
        <dbReference type="SAM" id="Phobius"/>
    </source>
</evidence>
<keyword evidence="2" id="KW-0472">Membrane</keyword>
<feature type="transmembrane region" description="Helical" evidence="2">
    <location>
        <begin position="29"/>
        <end position="49"/>
    </location>
</feature>
<feature type="compositionally biased region" description="Low complexity" evidence="1">
    <location>
        <begin position="597"/>
        <end position="606"/>
    </location>
</feature>
<dbReference type="GO" id="GO:0071944">
    <property type="term" value="C:cell periphery"/>
    <property type="evidence" value="ECO:0007669"/>
    <property type="project" value="TreeGrafter"/>
</dbReference>
<name>A0A5N5QEK7_9AGAM</name>
<feature type="region of interest" description="Disordered" evidence="1">
    <location>
        <begin position="516"/>
        <end position="606"/>
    </location>
</feature>
<evidence type="ECO:0000313" key="3">
    <source>
        <dbReference type="EMBL" id="KAB5589888.1"/>
    </source>
</evidence>
<dbReference type="PANTHER" id="PTHR36819">
    <property type="entry name" value="REGULATOR OF PHOSPHOLIPASE D SRF1"/>
    <property type="match status" value="1"/>
</dbReference>
<feature type="region of interest" description="Disordered" evidence="1">
    <location>
        <begin position="438"/>
        <end position="498"/>
    </location>
</feature>
<reference evidence="3 4" key="1">
    <citation type="journal article" date="2019" name="Fungal Biol. Biotechnol.">
        <title>Draft genome sequence of fastidious pathogen Ceratobasidium theobromae, which causes vascular-streak dieback in Theobroma cacao.</title>
        <authorList>
            <person name="Ali S.S."/>
            <person name="Asman A."/>
            <person name="Shao J."/>
            <person name="Firmansyah A.P."/>
            <person name="Susilo A.W."/>
            <person name="Rosmana A."/>
            <person name="McMahon P."/>
            <person name="Junaid M."/>
            <person name="Guest D."/>
            <person name="Kheng T.Y."/>
            <person name="Meinhardt L.W."/>
            <person name="Bailey B.A."/>
        </authorList>
    </citation>
    <scope>NUCLEOTIDE SEQUENCE [LARGE SCALE GENOMIC DNA]</scope>
    <source>
        <strain evidence="3 4">CT2</strain>
    </source>
</reference>
<feature type="transmembrane region" description="Helical" evidence="2">
    <location>
        <begin position="126"/>
        <end position="148"/>
    </location>
</feature>
<feature type="transmembrane region" description="Helical" evidence="2">
    <location>
        <begin position="763"/>
        <end position="784"/>
    </location>
</feature>
<keyword evidence="2" id="KW-1133">Transmembrane helix</keyword>
<evidence type="ECO:0000313" key="4">
    <source>
        <dbReference type="Proteomes" id="UP000383932"/>
    </source>
</evidence>
<feature type="region of interest" description="Disordered" evidence="1">
    <location>
        <begin position="291"/>
        <end position="334"/>
    </location>
</feature>
<accession>A0A5N5QEK7</accession>
<feature type="transmembrane region" description="Helical" evidence="2">
    <location>
        <begin position="657"/>
        <end position="680"/>
    </location>
</feature>
<dbReference type="PANTHER" id="PTHR36819:SF1">
    <property type="entry name" value="REGULATOR OF PHOSPHOLIPASE D SRF1"/>
    <property type="match status" value="1"/>
</dbReference>
<dbReference type="GO" id="GO:0000324">
    <property type="term" value="C:fungal-type vacuole"/>
    <property type="evidence" value="ECO:0007669"/>
    <property type="project" value="TreeGrafter"/>
</dbReference>
<feature type="transmembrane region" description="Helical" evidence="2">
    <location>
        <begin position="84"/>
        <end position="105"/>
    </location>
</feature>
<dbReference type="InterPro" id="IPR037737">
    <property type="entry name" value="Srf1"/>
</dbReference>
<feature type="compositionally biased region" description="Basic and acidic residues" evidence="1">
    <location>
        <begin position="548"/>
        <end position="560"/>
    </location>
</feature>
<feature type="transmembrane region" description="Helical" evidence="2">
    <location>
        <begin position="615"/>
        <end position="637"/>
    </location>
</feature>
<sequence length="809" mass="87687">MAEWTENIVLKPEGAYTSGKETYFTPAPYAFGIWSLIHLLLLGYIVYQFTENGRKTIIDGIGWRFPVLAVLNVVYVNVWTKGHYIIAFIFALLVSSTVSHIYYIMKKRHSSESLNDELWIHLPFSLYHGWTTVLVVLTAFEAFGVNALTHPAGVFTKVFVFLGLLFLEATAAAYALQAREGDVGGSIAITWALFAIFEREWVVGGGLADWSRPAVGCVCALVGACVCAAGAAERAEERVRGDGPAQRGDGRGARAACGILMYLQRSMALALVDGSPPLPIRCADKQSALADGGQSGIARTDHPAAAPAAHAPPAPAPPARRRAYAADEPEPEPVPAVYVSAPELSRQPSASPAPSIHRITDHASLVSSTASAPGPSRWFAFALPRWGSEPSAAPVSPVDEERDHDGGKKFHWPFMAGLGSLGSGPTAAQLENLAQQLERHDNEQEHQVDDHQVRRSASTHSLPPRLSPSPTLPSSPVANVPSPFATPMTPRDTFTIAHSKTPGWASPWNPARLFPGSVVVSPTGKKRRRGKRADDEKRWDGVPGAPDRTYRDTFHTRDRSWGGSMHPAHVRAGTPGQMSEEDGRVSSMSRSTHSTNPAQAKKAPAQPRRSKWMNFLLYQLFRLLNISLTSSTLAVAVHMRNMEMDHGILGSIGSSPTLVIIFGPPTLVHVVTAIYAEYFGKPLGLWQTSSKLFHTLAETLFICMWSASLSLCLDNYLTAPVRCAPSSASRWWTHLQPNLSIDPLIGLADGARLRTELCSSQRALIALVIFGLLSYIANLVISLFRIFEKVKSTSGLLGSTARTAALGMV</sequence>
<feature type="compositionally biased region" description="Polar residues" evidence="1">
    <location>
        <begin position="586"/>
        <end position="596"/>
    </location>
</feature>
<gene>
    <name evidence="3" type="ORF">CTheo_6671</name>
</gene>
<dbReference type="EMBL" id="SSOP01000219">
    <property type="protein sequence ID" value="KAB5589888.1"/>
    <property type="molecule type" value="Genomic_DNA"/>
</dbReference>
<keyword evidence="2" id="KW-0812">Transmembrane</keyword>
<feature type="transmembrane region" description="Helical" evidence="2">
    <location>
        <begin position="154"/>
        <end position="176"/>
    </location>
</feature>
<proteinExistence type="predicted"/>
<feature type="transmembrane region" description="Helical" evidence="2">
    <location>
        <begin position="61"/>
        <end position="78"/>
    </location>
</feature>
<dbReference type="AlphaFoldDB" id="A0A5N5QEK7"/>
<dbReference type="OrthoDB" id="1436450at2759"/>
<dbReference type="Proteomes" id="UP000383932">
    <property type="component" value="Unassembled WGS sequence"/>
</dbReference>
<comment type="caution">
    <text evidence="3">The sequence shown here is derived from an EMBL/GenBank/DDBJ whole genome shotgun (WGS) entry which is preliminary data.</text>
</comment>
<keyword evidence="4" id="KW-1185">Reference proteome</keyword>